<keyword evidence="1" id="KW-0732">Signal</keyword>
<evidence type="ECO:0000313" key="2">
    <source>
        <dbReference type="EMBL" id="JAD05135.1"/>
    </source>
</evidence>
<name>A0A0A1X313_ZEUCU</name>
<evidence type="ECO:0000313" key="3">
    <source>
        <dbReference type="EMBL" id="JAD08709.1"/>
    </source>
</evidence>
<organism evidence="2">
    <name type="scientific">Zeugodacus cucurbitae</name>
    <name type="common">Melon fruit fly</name>
    <name type="synonym">Bactrocera cucurbitae</name>
    <dbReference type="NCBI Taxonomy" id="28588"/>
    <lineage>
        <taxon>Eukaryota</taxon>
        <taxon>Metazoa</taxon>
        <taxon>Ecdysozoa</taxon>
        <taxon>Arthropoda</taxon>
        <taxon>Hexapoda</taxon>
        <taxon>Insecta</taxon>
        <taxon>Pterygota</taxon>
        <taxon>Neoptera</taxon>
        <taxon>Endopterygota</taxon>
        <taxon>Diptera</taxon>
        <taxon>Brachycera</taxon>
        <taxon>Muscomorpha</taxon>
        <taxon>Tephritoidea</taxon>
        <taxon>Tephritidae</taxon>
        <taxon>Zeugodacus</taxon>
        <taxon>Zeugodacus</taxon>
    </lineage>
</organism>
<dbReference type="AlphaFoldDB" id="A0A0A1X313"/>
<evidence type="ECO:0000256" key="1">
    <source>
        <dbReference type="SAM" id="SignalP"/>
    </source>
</evidence>
<feature type="chain" id="PRO_5011029357" evidence="1">
    <location>
        <begin position="23"/>
        <end position="212"/>
    </location>
</feature>
<feature type="signal peptide" evidence="1">
    <location>
        <begin position="1"/>
        <end position="22"/>
    </location>
</feature>
<accession>A0A0A1X313</accession>
<reference evidence="2" key="1">
    <citation type="submission" date="2014-11" db="EMBL/GenBank/DDBJ databases">
        <authorList>
            <person name="Geib S."/>
        </authorList>
    </citation>
    <scope>NUCLEOTIDE SEQUENCE</scope>
</reference>
<gene>
    <name evidence="2" type="ORF">g.19329</name>
    <name evidence="3" type="ORF">g.19330</name>
</gene>
<sequence>MWHYTPAICLCAALAVMHVARAAQLPGYVPPQYYHYPAPRNQLAIPAAAPQQQQYSYQQQYARYAQTQQRYVQPQQQQQQQYYQQAQPSAKVAQQFSSPALENAAFTSALTSQGYTFGGNGHASASVSAGRALPSALSLPPSIAETLESTNDIASEGAIDSSDASVNLQLPLPVNIAPIKVQPLPLQAGASFSELANAVTSYGTVYPQRKRR</sequence>
<reference evidence="2" key="2">
    <citation type="journal article" date="2015" name="Gigascience">
        <title>Reconstructing a comprehensive transcriptome assembly of a white-pupal translocated strain of the pest fruit fly Bactrocera cucurbitae.</title>
        <authorList>
            <person name="Sim S.B."/>
            <person name="Calla B."/>
            <person name="Hall B."/>
            <person name="DeRego T."/>
            <person name="Geib S.M."/>
        </authorList>
    </citation>
    <scope>NUCLEOTIDE SEQUENCE</scope>
</reference>
<protein>
    <submittedName>
        <fullName evidence="2">Uncharacterized protein</fullName>
    </submittedName>
</protein>
<dbReference type="EMBL" id="GBXI01005583">
    <property type="protein sequence ID" value="JAD08709.1"/>
    <property type="molecule type" value="Transcribed_RNA"/>
</dbReference>
<dbReference type="OrthoDB" id="8033611at2759"/>
<dbReference type="EMBL" id="GBXI01009157">
    <property type="protein sequence ID" value="JAD05135.1"/>
    <property type="molecule type" value="Transcribed_RNA"/>
</dbReference>
<proteinExistence type="predicted"/>
<dbReference type="SUPFAM" id="SSF81995">
    <property type="entry name" value="beta-sandwich domain of Sec23/24"/>
    <property type="match status" value="1"/>
</dbReference>